<dbReference type="GO" id="GO:0004497">
    <property type="term" value="F:monooxygenase activity"/>
    <property type="evidence" value="ECO:0007669"/>
    <property type="project" value="UniProtKB-KW"/>
</dbReference>
<dbReference type="GO" id="GO:0020037">
    <property type="term" value="F:heme binding"/>
    <property type="evidence" value="ECO:0007669"/>
    <property type="project" value="InterPro"/>
</dbReference>
<evidence type="ECO:0000256" key="4">
    <source>
        <dbReference type="ARBA" id="ARBA00022617"/>
    </source>
</evidence>
<keyword evidence="10 13" id="KW-0503">Monooxygenase</keyword>
<keyword evidence="9 12" id="KW-0408">Iron</keyword>
<evidence type="ECO:0000313" key="16">
    <source>
        <dbReference type="Proteomes" id="UP001054889"/>
    </source>
</evidence>
<comment type="similarity">
    <text evidence="3 13">Belongs to the cytochrome P450 family.</text>
</comment>
<comment type="subcellular location">
    <subcellularLocation>
        <location evidence="2">Membrane</location>
        <topology evidence="2">Single-pass membrane protein</topology>
    </subcellularLocation>
</comment>
<dbReference type="Pfam" id="PF00067">
    <property type="entry name" value="p450"/>
    <property type="match status" value="1"/>
</dbReference>
<comment type="caution">
    <text evidence="15">The sequence shown here is derived from an EMBL/GenBank/DDBJ whole genome shotgun (WGS) entry which is preliminary data.</text>
</comment>
<keyword evidence="8 13" id="KW-0560">Oxidoreductase</keyword>
<dbReference type="GO" id="GO:0005506">
    <property type="term" value="F:iron ion binding"/>
    <property type="evidence" value="ECO:0007669"/>
    <property type="project" value="InterPro"/>
</dbReference>
<dbReference type="PANTHER" id="PTHR47953:SF19">
    <property type="entry name" value="OS06G0641600 PROTEIN"/>
    <property type="match status" value="1"/>
</dbReference>
<dbReference type="PROSITE" id="PS00086">
    <property type="entry name" value="CYTOCHROME_P450"/>
    <property type="match status" value="1"/>
</dbReference>
<sequence length="177" mass="20626">MMSRAQAEVREAFERDMKVHEEGLCKLSYLQWVIKETLRLHIPGSFLFPKECRETCKVLGYDVPQGTMLLVNAWAISRDPEYWDEPETFKPERFETDTRDYRGNDFEFTPFGAGRRICPGISFGVAVVELALANLLFYFDWSLPEGMSPNELDMTESMGITLRRKRDLWLKATMHSK</sequence>
<evidence type="ECO:0000256" key="6">
    <source>
        <dbReference type="ARBA" id="ARBA00022723"/>
    </source>
</evidence>
<dbReference type="Gene3D" id="1.10.630.10">
    <property type="entry name" value="Cytochrome P450"/>
    <property type="match status" value="1"/>
</dbReference>
<dbReference type="EMBL" id="BQKI01000008">
    <property type="protein sequence ID" value="GJM99867.1"/>
    <property type="molecule type" value="Genomic_DNA"/>
</dbReference>
<dbReference type="PRINTS" id="PR00465">
    <property type="entry name" value="EP450IV"/>
</dbReference>
<dbReference type="GO" id="GO:0016020">
    <property type="term" value="C:membrane"/>
    <property type="evidence" value="ECO:0007669"/>
    <property type="project" value="UniProtKB-SubCell"/>
</dbReference>
<keyword evidence="11 14" id="KW-0472">Membrane</keyword>
<evidence type="ECO:0000256" key="7">
    <source>
        <dbReference type="ARBA" id="ARBA00022989"/>
    </source>
</evidence>
<name>A0AAV5CP12_ELECO</name>
<evidence type="ECO:0000256" key="10">
    <source>
        <dbReference type="ARBA" id="ARBA00023033"/>
    </source>
</evidence>
<keyword evidence="7 14" id="KW-1133">Transmembrane helix</keyword>
<keyword evidence="16" id="KW-1185">Reference proteome</keyword>
<feature type="transmembrane region" description="Helical" evidence="14">
    <location>
        <begin position="117"/>
        <end position="139"/>
    </location>
</feature>
<evidence type="ECO:0000256" key="14">
    <source>
        <dbReference type="SAM" id="Phobius"/>
    </source>
</evidence>
<proteinExistence type="inferred from homology"/>
<evidence type="ECO:0000256" key="13">
    <source>
        <dbReference type="RuleBase" id="RU000461"/>
    </source>
</evidence>
<dbReference type="AlphaFoldDB" id="A0AAV5CP12"/>
<reference evidence="15" key="1">
    <citation type="journal article" date="2018" name="DNA Res.">
        <title>Multiple hybrid de novo genome assembly of finger millet, an orphan allotetraploid crop.</title>
        <authorList>
            <person name="Hatakeyama M."/>
            <person name="Aluri S."/>
            <person name="Balachadran M.T."/>
            <person name="Sivarajan S.R."/>
            <person name="Patrignani A."/>
            <person name="Gruter S."/>
            <person name="Poveda L."/>
            <person name="Shimizu-Inatsugi R."/>
            <person name="Baeten J."/>
            <person name="Francoijs K.J."/>
            <person name="Nataraja K.N."/>
            <person name="Reddy Y.A.N."/>
            <person name="Phadnis S."/>
            <person name="Ravikumar R.L."/>
            <person name="Schlapbach R."/>
            <person name="Sreeman S.M."/>
            <person name="Shimizu K.K."/>
        </authorList>
    </citation>
    <scope>NUCLEOTIDE SEQUENCE</scope>
</reference>
<evidence type="ECO:0000256" key="8">
    <source>
        <dbReference type="ARBA" id="ARBA00023002"/>
    </source>
</evidence>
<reference evidence="15" key="2">
    <citation type="submission" date="2021-12" db="EMBL/GenBank/DDBJ databases">
        <title>Resequencing data analysis of finger millet.</title>
        <authorList>
            <person name="Hatakeyama M."/>
            <person name="Aluri S."/>
            <person name="Balachadran M.T."/>
            <person name="Sivarajan S.R."/>
            <person name="Poveda L."/>
            <person name="Shimizu-Inatsugi R."/>
            <person name="Schlapbach R."/>
            <person name="Sreeman S.M."/>
            <person name="Shimizu K.K."/>
        </authorList>
    </citation>
    <scope>NUCLEOTIDE SEQUENCE</scope>
</reference>
<evidence type="ECO:0000313" key="15">
    <source>
        <dbReference type="EMBL" id="GJM99867.1"/>
    </source>
</evidence>
<comment type="cofactor">
    <cofactor evidence="1 12">
        <name>heme</name>
        <dbReference type="ChEBI" id="CHEBI:30413"/>
    </cofactor>
</comment>
<evidence type="ECO:0000256" key="5">
    <source>
        <dbReference type="ARBA" id="ARBA00022692"/>
    </source>
</evidence>
<gene>
    <name evidence="15" type="primary">ga17006</name>
    <name evidence="15" type="ORF">PR202_ga17006</name>
</gene>
<feature type="binding site" description="axial binding residue" evidence="12">
    <location>
        <position position="118"/>
    </location>
    <ligand>
        <name>heme</name>
        <dbReference type="ChEBI" id="CHEBI:30413"/>
    </ligand>
    <ligandPart>
        <name>Fe</name>
        <dbReference type="ChEBI" id="CHEBI:18248"/>
    </ligandPart>
</feature>
<keyword evidence="5 14" id="KW-0812">Transmembrane</keyword>
<dbReference type="PANTHER" id="PTHR47953">
    <property type="entry name" value="OS08G0105600 PROTEIN"/>
    <property type="match status" value="1"/>
</dbReference>
<evidence type="ECO:0000256" key="3">
    <source>
        <dbReference type="ARBA" id="ARBA00010617"/>
    </source>
</evidence>
<dbReference type="FunFam" id="1.10.630.10:FF:000126">
    <property type="entry name" value="Predicted protein"/>
    <property type="match status" value="1"/>
</dbReference>
<evidence type="ECO:0000256" key="1">
    <source>
        <dbReference type="ARBA" id="ARBA00001971"/>
    </source>
</evidence>
<protein>
    <submittedName>
        <fullName evidence="15">Uncharacterized protein</fullName>
    </submittedName>
</protein>
<evidence type="ECO:0000256" key="9">
    <source>
        <dbReference type="ARBA" id="ARBA00023004"/>
    </source>
</evidence>
<dbReference type="InterPro" id="IPR001128">
    <property type="entry name" value="Cyt_P450"/>
</dbReference>
<dbReference type="InterPro" id="IPR036396">
    <property type="entry name" value="Cyt_P450_sf"/>
</dbReference>
<keyword evidence="4 12" id="KW-0349">Heme</keyword>
<evidence type="ECO:0000256" key="11">
    <source>
        <dbReference type="ARBA" id="ARBA00023136"/>
    </source>
</evidence>
<dbReference type="InterPro" id="IPR052306">
    <property type="entry name" value="CYP450_71D"/>
</dbReference>
<organism evidence="15 16">
    <name type="scientific">Eleusine coracana subsp. coracana</name>
    <dbReference type="NCBI Taxonomy" id="191504"/>
    <lineage>
        <taxon>Eukaryota</taxon>
        <taxon>Viridiplantae</taxon>
        <taxon>Streptophyta</taxon>
        <taxon>Embryophyta</taxon>
        <taxon>Tracheophyta</taxon>
        <taxon>Spermatophyta</taxon>
        <taxon>Magnoliopsida</taxon>
        <taxon>Liliopsida</taxon>
        <taxon>Poales</taxon>
        <taxon>Poaceae</taxon>
        <taxon>PACMAD clade</taxon>
        <taxon>Chloridoideae</taxon>
        <taxon>Cynodonteae</taxon>
        <taxon>Eleusininae</taxon>
        <taxon>Eleusine</taxon>
    </lineage>
</organism>
<dbReference type="InterPro" id="IPR002403">
    <property type="entry name" value="Cyt_P450_E_grp-IV"/>
</dbReference>
<dbReference type="SUPFAM" id="SSF48264">
    <property type="entry name" value="Cytochrome P450"/>
    <property type="match status" value="1"/>
</dbReference>
<dbReference type="GO" id="GO:0016705">
    <property type="term" value="F:oxidoreductase activity, acting on paired donors, with incorporation or reduction of molecular oxygen"/>
    <property type="evidence" value="ECO:0007669"/>
    <property type="project" value="InterPro"/>
</dbReference>
<accession>A0AAV5CP12</accession>
<dbReference type="InterPro" id="IPR017972">
    <property type="entry name" value="Cyt_P450_CS"/>
</dbReference>
<evidence type="ECO:0000256" key="2">
    <source>
        <dbReference type="ARBA" id="ARBA00004167"/>
    </source>
</evidence>
<dbReference type="Proteomes" id="UP001054889">
    <property type="component" value="Unassembled WGS sequence"/>
</dbReference>
<evidence type="ECO:0000256" key="12">
    <source>
        <dbReference type="PIRSR" id="PIRSR602403-1"/>
    </source>
</evidence>
<keyword evidence="6 12" id="KW-0479">Metal-binding</keyword>